<accession>A0AAE3ZAP4</accession>
<evidence type="ECO:0000259" key="1">
    <source>
        <dbReference type="Pfam" id="PF09348"/>
    </source>
</evidence>
<dbReference type="Proteomes" id="UP001180845">
    <property type="component" value="Unassembled WGS sequence"/>
</dbReference>
<evidence type="ECO:0000313" key="2">
    <source>
        <dbReference type="EMBL" id="MDR7300248.1"/>
    </source>
</evidence>
<dbReference type="RefSeq" id="WP_310268695.1">
    <property type="nucleotide sequence ID" value="NZ_JAVDXW010000001.1"/>
</dbReference>
<sequence>MRSRLLDTLDHAAALRALAERGVNYDHGEVRAPEWSFDTHRRAVAREATGPPESGGAWETACALVRDYEFSVPQRIRAVYRRRAALLGRDMLLEGRFYGLRFFMGVRVTEVIDETRPNGDRVWGWSYETLEGHLERGKMTYEVVKHPETGVVEFVINGCSQASPTLGPIMRVGWLLFGRRTQLRFYARCGRRLHRLLRAASFPARGAENVRRGDLVLAPSDARPSVLERLTVRRHEPGRPRHHPPPFR</sequence>
<dbReference type="EMBL" id="JAVDXW010000001">
    <property type="protein sequence ID" value="MDR7300248.1"/>
    <property type="molecule type" value="Genomic_DNA"/>
</dbReference>
<comment type="caution">
    <text evidence="2">The sequence shown here is derived from an EMBL/GenBank/DDBJ whole genome shotgun (WGS) entry which is preliminary data.</text>
</comment>
<proteinExistence type="predicted"/>
<dbReference type="Pfam" id="PF09348">
    <property type="entry name" value="DUF1990"/>
    <property type="match status" value="1"/>
</dbReference>
<dbReference type="AlphaFoldDB" id="A0AAE3ZAP4"/>
<protein>
    <submittedName>
        <fullName evidence="2">Uncharacterized protein (UPF0548 family)</fullName>
    </submittedName>
</protein>
<reference evidence="2" key="1">
    <citation type="submission" date="2023-07" db="EMBL/GenBank/DDBJ databases">
        <title>Sequencing the genomes of 1000 actinobacteria strains.</title>
        <authorList>
            <person name="Klenk H.-P."/>
        </authorList>
    </citation>
    <scope>NUCLEOTIDE SEQUENCE</scope>
    <source>
        <strain evidence="2">DSM 45977</strain>
    </source>
</reference>
<gene>
    <name evidence="2" type="ORF">JOF55_000429</name>
</gene>
<dbReference type="InterPro" id="IPR018960">
    <property type="entry name" value="DUF1990"/>
</dbReference>
<keyword evidence="3" id="KW-1185">Reference proteome</keyword>
<evidence type="ECO:0000313" key="3">
    <source>
        <dbReference type="Proteomes" id="UP001180845"/>
    </source>
</evidence>
<organism evidence="2 3">
    <name type="scientific">Haloactinomyces albus</name>
    <dbReference type="NCBI Taxonomy" id="1352928"/>
    <lineage>
        <taxon>Bacteria</taxon>
        <taxon>Bacillati</taxon>
        <taxon>Actinomycetota</taxon>
        <taxon>Actinomycetes</taxon>
        <taxon>Actinopolysporales</taxon>
        <taxon>Actinopolysporaceae</taxon>
        <taxon>Haloactinomyces</taxon>
    </lineage>
</organism>
<feature type="domain" description="DUF1990" evidence="1">
    <location>
        <begin position="33"/>
        <end position="191"/>
    </location>
</feature>
<name>A0AAE3ZAP4_9ACTN</name>